<dbReference type="Proteomes" id="UP000192813">
    <property type="component" value="Unassembled WGS sequence"/>
</dbReference>
<dbReference type="SUPFAM" id="SSF56399">
    <property type="entry name" value="ADP-ribosylation"/>
    <property type="match status" value="1"/>
</dbReference>
<sequence length="190" mass="21741">MSIEEYHGFHGTDISNAQKIIGKSGPNVSISGFLNGNYRNEPGNFGYGFYTFLGDPQLAFKFAKKFHAAENIQVCSVFCKVDENNVLDLRHEILKKQFLSYAQSNERAIVNHLKKFGKTSNKPEVLTTGIAVELFIHELRKRNYHVNVVMGESYTKERYGINLTVPNGTEMNIRNKDIIKSIERYEKEEL</sequence>
<dbReference type="RefSeq" id="WP_083069282.1">
    <property type="nucleotide sequence ID" value="NZ_CBCPHS010000007.1"/>
</dbReference>
<evidence type="ECO:0000313" key="1">
    <source>
        <dbReference type="EMBL" id="PNL91914.1"/>
    </source>
</evidence>
<dbReference type="EMBL" id="NBTM02000001">
    <property type="protein sequence ID" value="PNL91914.1"/>
    <property type="molecule type" value="Genomic_DNA"/>
</dbReference>
<evidence type="ECO:0000313" key="2">
    <source>
        <dbReference type="Proteomes" id="UP000192813"/>
    </source>
</evidence>
<gene>
    <name evidence="1" type="ORF">A6J77_006625</name>
</gene>
<organism evidence="1 2">
    <name type="scientific">Aerococcus viridans</name>
    <dbReference type="NCBI Taxonomy" id="1377"/>
    <lineage>
        <taxon>Bacteria</taxon>
        <taxon>Bacillati</taxon>
        <taxon>Bacillota</taxon>
        <taxon>Bacilli</taxon>
        <taxon>Lactobacillales</taxon>
        <taxon>Aerococcaceae</taxon>
        <taxon>Aerococcus</taxon>
    </lineage>
</organism>
<proteinExistence type="predicted"/>
<evidence type="ECO:0008006" key="3">
    <source>
        <dbReference type="Google" id="ProtNLM"/>
    </source>
</evidence>
<accession>A0A2J9PNH8</accession>
<protein>
    <recommendedName>
        <fullName evidence="3">DUF3990 domain-containing protein</fullName>
    </recommendedName>
</protein>
<dbReference type="AlphaFoldDB" id="A0A2J9PNH8"/>
<comment type="caution">
    <text evidence="1">The sequence shown here is derived from an EMBL/GenBank/DDBJ whole genome shotgun (WGS) entry which is preliminary data.</text>
</comment>
<name>A0A2J9PNH8_9LACT</name>
<reference evidence="2" key="1">
    <citation type="submission" date="2017-12" db="EMBL/GenBank/DDBJ databases">
        <title>FDA dAtabase for Regulatory Grade micrObial Sequences (FDA-ARGOS): Supporting development and validation of Infectious Disease Dx tests.</title>
        <authorList>
            <person name="Hoffmann M."/>
            <person name="Allard M."/>
            <person name="Evans P."/>
            <person name="Brown E."/>
            <person name="Tallon L."/>
            <person name="Sadzewicz L."/>
            <person name="Sengamalay N."/>
            <person name="Ott S."/>
            <person name="Godinez A."/>
            <person name="Nagaraj S."/>
            <person name="Vavikolanu K."/>
            <person name="Aluvathingal J."/>
            <person name="Nadendla S."/>
            <person name="Sichtig H."/>
        </authorList>
    </citation>
    <scope>NUCLEOTIDE SEQUENCE [LARGE SCALE GENOMIC DNA]</scope>
    <source>
        <strain evidence="2">FDAARGOS_249</strain>
    </source>
</reference>